<organism evidence="2 3">
    <name type="scientific">Halolactibacillus alkaliphilus</name>
    <dbReference type="NCBI Taxonomy" id="442899"/>
    <lineage>
        <taxon>Bacteria</taxon>
        <taxon>Bacillati</taxon>
        <taxon>Bacillota</taxon>
        <taxon>Bacilli</taxon>
        <taxon>Bacillales</taxon>
        <taxon>Bacillaceae</taxon>
        <taxon>Halolactibacillus</taxon>
    </lineage>
</organism>
<evidence type="ECO:0000313" key="3">
    <source>
        <dbReference type="Proteomes" id="UP000321400"/>
    </source>
</evidence>
<dbReference type="SUPFAM" id="SSF55073">
    <property type="entry name" value="Nucleotide cyclase"/>
    <property type="match status" value="1"/>
</dbReference>
<sequence length="82" mass="9216">MRAFGDALKTIFKDHALVSRLGGDEFVVVLEGKEVLNPCTEEISILLSQHRELYIKQLSFSSGIAVRNGFESTEQLYQQADQ</sequence>
<evidence type="ECO:0000313" key="2">
    <source>
        <dbReference type="EMBL" id="GEN58115.1"/>
    </source>
</evidence>
<comment type="caution">
    <text evidence="2">The sequence shown here is derived from an EMBL/GenBank/DDBJ whole genome shotgun (WGS) entry which is preliminary data.</text>
</comment>
<dbReference type="PROSITE" id="PS50887">
    <property type="entry name" value="GGDEF"/>
    <property type="match status" value="1"/>
</dbReference>
<protein>
    <recommendedName>
        <fullName evidence="1">GGDEF domain-containing protein</fullName>
    </recommendedName>
</protein>
<evidence type="ECO:0000259" key="1">
    <source>
        <dbReference type="PROSITE" id="PS50887"/>
    </source>
</evidence>
<feature type="domain" description="GGDEF" evidence="1">
    <location>
        <begin position="1"/>
        <end position="82"/>
    </location>
</feature>
<dbReference type="InterPro" id="IPR000160">
    <property type="entry name" value="GGDEF_dom"/>
</dbReference>
<dbReference type="Proteomes" id="UP000321400">
    <property type="component" value="Unassembled WGS sequence"/>
</dbReference>
<dbReference type="Pfam" id="PF00990">
    <property type="entry name" value="GGDEF"/>
    <property type="match status" value="1"/>
</dbReference>
<gene>
    <name evidence="2" type="ORF">HAL01_25790</name>
</gene>
<reference evidence="2 3" key="1">
    <citation type="submission" date="2019-07" db="EMBL/GenBank/DDBJ databases">
        <title>Whole genome shotgun sequence of Halolactibacillus alkaliphilus NBRC 103919.</title>
        <authorList>
            <person name="Hosoyama A."/>
            <person name="Uohara A."/>
            <person name="Ohji S."/>
            <person name="Ichikawa N."/>
        </authorList>
    </citation>
    <scope>NUCLEOTIDE SEQUENCE [LARGE SCALE GENOMIC DNA]</scope>
    <source>
        <strain evidence="2 3">NBRC 103919</strain>
    </source>
</reference>
<name>A0A511X5C4_9BACI</name>
<keyword evidence="3" id="KW-1185">Reference proteome</keyword>
<dbReference type="EMBL" id="BJYE01000089">
    <property type="protein sequence ID" value="GEN58115.1"/>
    <property type="molecule type" value="Genomic_DNA"/>
</dbReference>
<dbReference type="STRING" id="442899.SAMN05720591_11661"/>
<dbReference type="InterPro" id="IPR043128">
    <property type="entry name" value="Rev_trsase/Diguanyl_cyclase"/>
</dbReference>
<dbReference type="InterPro" id="IPR029787">
    <property type="entry name" value="Nucleotide_cyclase"/>
</dbReference>
<accession>A0A511X5C4</accession>
<dbReference type="AlphaFoldDB" id="A0A511X5C4"/>
<proteinExistence type="predicted"/>
<dbReference type="Gene3D" id="3.30.70.270">
    <property type="match status" value="1"/>
</dbReference>